<accession>A0A8S2WLA4</accession>
<organism evidence="3 4">
    <name type="scientific">Didymodactylos carnosus</name>
    <dbReference type="NCBI Taxonomy" id="1234261"/>
    <lineage>
        <taxon>Eukaryota</taxon>
        <taxon>Metazoa</taxon>
        <taxon>Spiralia</taxon>
        <taxon>Gnathifera</taxon>
        <taxon>Rotifera</taxon>
        <taxon>Eurotatoria</taxon>
        <taxon>Bdelloidea</taxon>
        <taxon>Philodinida</taxon>
        <taxon>Philodinidae</taxon>
        <taxon>Didymodactylos</taxon>
    </lineage>
</organism>
<dbReference type="AlphaFoldDB" id="A0A8S2WLA4"/>
<evidence type="ECO:0000313" key="3">
    <source>
        <dbReference type="EMBL" id="CAF4449373.1"/>
    </source>
</evidence>
<feature type="transmembrane region" description="Helical" evidence="1">
    <location>
        <begin position="13"/>
        <end position="34"/>
    </location>
</feature>
<dbReference type="Proteomes" id="UP000677228">
    <property type="component" value="Unassembled WGS sequence"/>
</dbReference>
<name>A0A8S2WLA4_9BILA</name>
<keyword evidence="1" id="KW-0472">Membrane</keyword>
<evidence type="ECO:0000313" key="4">
    <source>
        <dbReference type="Proteomes" id="UP000682733"/>
    </source>
</evidence>
<protein>
    <submittedName>
        <fullName evidence="3">Uncharacterized protein</fullName>
    </submittedName>
</protein>
<proteinExistence type="predicted"/>
<gene>
    <name evidence="2" type="ORF">OVA965_LOCUS43468</name>
    <name evidence="3" type="ORF">TMI583_LOCUS45754</name>
</gene>
<comment type="caution">
    <text evidence="3">The sequence shown here is derived from an EMBL/GenBank/DDBJ whole genome shotgun (WGS) entry which is preliminary data.</text>
</comment>
<sequence>MDNFKVFQLIPKISALVLFVAAFIVTGITANTAIKLFIPQIIVGALSCLRTIESALVVVGYQSDRPIILYV</sequence>
<dbReference type="Proteomes" id="UP000682733">
    <property type="component" value="Unassembled WGS sequence"/>
</dbReference>
<dbReference type="EMBL" id="CAJOBA010082731">
    <property type="protein sequence ID" value="CAF4449373.1"/>
    <property type="molecule type" value="Genomic_DNA"/>
</dbReference>
<feature type="non-terminal residue" evidence="3">
    <location>
        <position position="1"/>
    </location>
</feature>
<keyword evidence="1" id="KW-1133">Transmembrane helix</keyword>
<reference evidence="3" key="1">
    <citation type="submission" date="2021-02" db="EMBL/GenBank/DDBJ databases">
        <authorList>
            <person name="Nowell W R."/>
        </authorList>
    </citation>
    <scope>NUCLEOTIDE SEQUENCE</scope>
</reference>
<keyword evidence="1" id="KW-0812">Transmembrane</keyword>
<evidence type="ECO:0000256" key="1">
    <source>
        <dbReference type="SAM" id="Phobius"/>
    </source>
</evidence>
<dbReference type="EMBL" id="CAJNOK010057455">
    <property type="protein sequence ID" value="CAF1626375.1"/>
    <property type="molecule type" value="Genomic_DNA"/>
</dbReference>
<evidence type="ECO:0000313" key="2">
    <source>
        <dbReference type="EMBL" id="CAF1626375.1"/>
    </source>
</evidence>